<dbReference type="AlphaFoldDB" id="A0A2W2BUX1"/>
<accession>A0A2W2BUX1</accession>
<evidence type="ECO:0000256" key="5">
    <source>
        <dbReference type="ARBA" id="ARBA00023136"/>
    </source>
</evidence>
<feature type="transmembrane region" description="Helical" evidence="6">
    <location>
        <begin position="155"/>
        <end position="175"/>
    </location>
</feature>
<comment type="caution">
    <text evidence="7">The sequence shown here is derived from an EMBL/GenBank/DDBJ whole genome shotgun (WGS) entry which is preliminary data.</text>
</comment>
<evidence type="ECO:0000313" key="8">
    <source>
        <dbReference type="Proteomes" id="UP000248764"/>
    </source>
</evidence>
<keyword evidence="4 6" id="KW-1133">Transmembrane helix</keyword>
<dbReference type="PANTHER" id="PTHR30086">
    <property type="entry name" value="ARGININE EXPORTER PROTEIN ARGO"/>
    <property type="match status" value="1"/>
</dbReference>
<keyword evidence="2" id="KW-1003">Cell membrane</keyword>
<comment type="subcellular location">
    <subcellularLocation>
        <location evidence="1">Cell membrane</location>
        <topology evidence="1">Multi-pass membrane protein</topology>
    </subcellularLocation>
</comment>
<dbReference type="PANTHER" id="PTHR30086:SF20">
    <property type="entry name" value="ARGININE EXPORTER PROTEIN ARGO-RELATED"/>
    <property type="match status" value="1"/>
</dbReference>
<evidence type="ECO:0000256" key="1">
    <source>
        <dbReference type="ARBA" id="ARBA00004651"/>
    </source>
</evidence>
<dbReference type="EMBL" id="POTW01000137">
    <property type="protein sequence ID" value="PZF79457.1"/>
    <property type="molecule type" value="Genomic_DNA"/>
</dbReference>
<dbReference type="PIRSF" id="PIRSF006324">
    <property type="entry name" value="LeuE"/>
    <property type="match status" value="1"/>
</dbReference>
<keyword evidence="5 6" id="KW-0472">Membrane</keyword>
<proteinExistence type="predicted"/>
<dbReference type="InterPro" id="IPR001123">
    <property type="entry name" value="LeuE-type"/>
</dbReference>
<dbReference type="Pfam" id="PF01810">
    <property type="entry name" value="LysE"/>
    <property type="match status" value="1"/>
</dbReference>
<organism evidence="7 8">
    <name type="scientific">Jiangella anatolica</name>
    <dbReference type="NCBI Taxonomy" id="2670374"/>
    <lineage>
        <taxon>Bacteria</taxon>
        <taxon>Bacillati</taxon>
        <taxon>Actinomycetota</taxon>
        <taxon>Actinomycetes</taxon>
        <taxon>Jiangellales</taxon>
        <taxon>Jiangellaceae</taxon>
        <taxon>Jiangella</taxon>
    </lineage>
</organism>
<sequence length="213" mass="21958">MTTFALAALVLIMMPGPDQALITRNALVGGRAGGLLTMVGGVLGLTVHAGAAAVGLSALLLASATAFTVLKIAGAAYLLWLAVQLLRSAARTRRSGASADAGGSGGALVAAPRRWAYLRQGFLSNALNPKVALFFVTFLPQFLSGGVASARAEALLFSGVFALLYLAWFGLYVAAVDRLGRWLRRPSVTARIEQVTGVLLAAVAVRLATAANH</sequence>
<dbReference type="RefSeq" id="WP_111258509.1">
    <property type="nucleotide sequence ID" value="NZ_POTW01000137.1"/>
</dbReference>
<dbReference type="Proteomes" id="UP000248764">
    <property type="component" value="Unassembled WGS sequence"/>
</dbReference>
<dbReference type="GO" id="GO:0005886">
    <property type="term" value="C:plasma membrane"/>
    <property type="evidence" value="ECO:0007669"/>
    <property type="project" value="UniProtKB-SubCell"/>
</dbReference>
<feature type="transmembrane region" description="Helical" evidence="6">
    <location>
        <begin position="36"/>
        <end position="62"/>
    </location>
</feature>
<evidence type="ECO:0000256" key="2">
    <source>
        <dbReference type="ARBA" id="ARBA00022475"/>
    </source>
</evidence>
<reference evidence="7 8" key="1">
    <citation type="submission" date="2018-01" db="EMBL/GenBank/DDBJ databases">
        <title>Draft genome sequence of Jiangella sp. GTF31.</title>
        <authorList>
            <person name="Sahin N."/>
            <person name="Ay H."/>
            <person name="Saygin H."/>
        </authorList>
    </citation>
    <scope>NUCLEOTIDE SEQUENCE [LARGE SCALE GENOMIC DNA]</scope>
    <source>
        <strain evidence="7 8">GTF31</strain>
    </source>
</reference>
<dbReference type="GO" id="GO:0015171">
    <property type="term" value="F:amino acid transmembrane transporter activity"/>
    <property type="evidence" value="ECO:0007669"/>
    <property type="project" value="TreeGrafter"/>
</dbReference>
<evidence type="ECO:0000313" key="7">
    <source>
        <dbReference type="EMBL" id="PZF79457.1"/>
    </source>
</evidence>
<keyword evidence="8" id="KW-1185">Reference proteome</keyword>
<evidence type="ECO:0000256" key="4">
    <source>
        <dbReference type="ARBA" id="ARBA00022989"/>
    </source>
</evidence>
<name>A0A2W2BUX1_9ACTN</name>
<evidence type="ECO:0000256" key="3">
    <source>
        <dbReference type="ARBA" id="ARBA00022692"/>
    </source>
</evidence>
<gene>
    <name evidence="7" type="ORF">C1I92_31065</name>
</gene>
<feature type="transmembrane region" description="Helical" evidence="6">
    <location>
        <begin position="122"/>
        <end position="143"/>
    </location>
</feature>
<evidence type="ECO:0000256" key="6">
    <source>
        <dbReference type="SAM" id="Phobius"/>
    </source>
</evidence>
<keyword evidence="3 6" id="KW-0812">Transmembrane</keyword>
<protein>
    <submittedName>
        <fullName evidence="7">LysE family translocator</fullName>
    </submittedName>
</protein>